<organism evidence="5 6">
    <name type="scientific">Pseudomonas gingeri</name>
    <dbReference type="NCBI Taxonomy" id="117681"/>
    <lineage>
        <taxon>Bacteria</taxon>
        <taxon>Pseudomonadati</taxon>
        <taxon>Pseudomonadota</taxon>
        <taxon>Gammaproteobacteria</taxon>
        <taxon>Pseudomonadales</taxon>
        <taxon>Pseudomonadaceae</taxon>
        <taxon>Pseudomonas</taxon>
    </lineage>
</organism>
<evidence type="ECO:0000313" key="6">
    <source>
        <dbReference type="Proteomes" id="UP000520592"/>
    </source>
</evidence>
<dbReference type="InterPro" id="IPR011990">
    <property type="entry name" value="TPR-like_helical_dom_sf"/>
</dbReference>
<name>A0A7Y8CKK5_9PSED</name>
<dbReference type="PANTHER" id="PTHR12526">
    <property type="entry name" value="GLYCOSYLTRANSFERASE"/>
    <property type="match status" value="1"/>
</dbReference>
<evidence type="ECO:0000256" key="3">
    <source>
        <dbReference type="ARBA" id="ARBA00022679"/>
    </source>
</evidence>
<evidence type="ECO:0000256" key="1">
    <source>
        <dbReference type="ARBA" id="ARBA00009481"/>
    </source>
</evidence>
<reference evidence="5 6" key="1">
    <citation type="submission" date="2020-04" db="EMBL/GenBank/DDBJ databases">
        <title>Molecular characterization of pseudomonads from Agaricus bisporus reveal novel blotch 2 pathogens in Western Europe.</title>
        <authorList>
            <person name="Taparia T."/>
            <person name="Krijger M."/>
            <person name="Haynes E."/>
            <person name="Elpinstone J.G."/>
            <person name="Noble R."/>
            <person name="Van Der Wolf J."/>
        </authorList>
    </citation>
    <scope>NUCLEOTIDE SEQUENCE [LARGE SCALE GENOMIC DNA]</scope>
    <source>
        <strain evidence="5 6">IPO3737</strain>
    </source>
</reference>
<dbReference type="Gene3D" id="1.25.40.10">
    <property type="entry name" value="Tetratricopeptide repeat domain"/>
    <property type="match status" value="1"/>
</dbReference>
<dbReference type="RefSeq" id="WP_177060102.1">
    <property type="nucleotide sequence ID" value="NZ_JACAPS010000029.1"/>
</dbReference>
<evidence type="ECO:0000313" key="5">
    <source>
        <dbReference type="EMBL" id="NWC34563.1"/>
    </source>
</evidence>
<dbReference type="Proteomes" id="UP000520592">
    <property type="component" value="Unassembled WGS sequence"/>
</dbReference>
<dbReference type="SUPFAM" id="SSF53756">
    <property type="entry name" value="UDP-Glycosyltransferase/glycogen phosphorylase"/>
    <property type="match status" value="1"/>
</dbReference>
<dbReference type="CDD" id="cd03801">
    <property type="entry name" value="GT4_PimA-like"/>
    <property type="match status" value="1"/>
</dbReference>
<dbReference type="Gene3D" id="3.40.50.2000">
    <property type="entry name" value="Glycogen Phosphorylase B"/>
    <property type="match status" value="2"/>
</dbReference>
<feature type="domain" description="Tetratrico peptide repeat group 5" evidence="4">
    <location>
        <begin position="624"/>
        <end position="682"/>
    </location>
</feature>
<dbReference type="EMBL" id="JACAQD010000022">
    <property type="protein sequence ID" value="NWC34563.1"/>
    <property type="molecule type" value="Genomic_DNA"/>
</dbReference>
<dbReference type="GO" id="GO:0016757">
    <property type="term" value="F:glycosyltransferase activity"/>
    <property type="evidence" value="ECO:0007669"/>
    <property type="project" value="UniProtKB-KW"/>
</dbReference>
<dbReference type="PANTHER" id="PTHR12526:SF640">
    <property type="entry name" value="COLANIC ACID BIOSYNTHESIS GLYCOSYLTRANSFERASE WCAL-RELATED"/>
    <property type="match status" value="1"/>
</dbReference>
<dbReference type="InterPro" id="IPR041656">
    <property type="entry name" value="TPR_5"/>
</dbReference>
<evidence type="ECO:0000259" key="4">
    <source>
        <dbReference type="Pfam" id="PF12688"/>
    </source>
</evidence>
<sequence length="1336" mass="148028">MHKAHFGENRRQVLSWLTDHWLEDGPVVCFVEGFPGVGKSELSAELAMHVEQLEGWQVIIEEVVERAGALQGTLSDIAERLTTLGVETMLNTLLSEQPNPAFALEQALRKPVLIVLDEAQRLFKADTGEPQGDLVGILAFLRARPTLRGRLLLVSDRLVERARWSESFPIKTLTALTEEDAIALLDDRLLGSGNLDAVPPERKPELIRSLGCNPRAIESLVATLAYESLDEVIGANPSLWAYQDREVSRDFLQRLERDLLERTMSHLEPLQQRRLRMLSAHRRSFERVCFEVICGGVSKDANDFRNLLITRFLLSQRQGWHSLHPIIREIGLAHLRDCGPDFRQAHSKAADYHIRPYEARAMVMDQKRVASTFAELRYHLHHAGRHEDLNRVVLSTADHLMKTIKSNSKIPAGEELDELISVLTILLEDCLVRPLEYYLARCLNQRNRVGDIELALVHAKLAIGADGPSDAADFAARLEERLGLIDDALVTLNVAIEAYSEGGNPVSLYLQRAKLLKGKGQVGEALKLLKRGTATIPPEKNVVALYHAYAQLLVDENRRPEAIGFLREGLDLISAEFNSVVLYTQCAELLREDRQLGEAISLLTSGIEKVSAKFHLIGLYQMCAEYLKADGQQAQAIALVREGLENLPVECNRAALYLVGAELLKDDGRRSQAISLLIESMAVLPHELHQIQMYIQCAHLMRLDNRVGEAHRLLASPALPGHIAESSTIQERLVFNAAIGADADYLQGVVKRNGFGPEIAWLAKCLLAQIEERWIEGAQIACEGIAQWPSNHHLRLQEVFCRLCAGQVNDAQVLLDSLQRQSYLPESVDAWLRCFIAFRQADLPTAYRLYGFYTGSMKSQGDAPTEMNLLEFWNGPVSYSISHPANCLTLLPPSLTGMDHVVRRPLNMDACHELTDWITHMKEHGSHATTQPSTSHVPAQQALSRGPSVLVMATEWKSAHGGLSTFNREFCRALAAAGCRVVCAVPDATEAEIGHAREYDIHLLRAPGGPGSQVMSGLLRRLDLPEGFNPQLVVGHGRITGPAADVQATDFFREAKRIHFVHMAPGEIEWFKGKDDAAAQSEERERIELGLSETAALVVAVGPRLSREARNLVAALESPPDVHEMIPGFSCSAMRSPPSGLHCLILGRAEDLELKGLDIGALGLAKLLDRNVRFQSDPELIVRGAPQGTGAALRMQLLNIPGAENLSIRVREYASEGNTIEGDLRRATLLLMPSRREGFGLVAQEALALGVPILVSRQSGIGEFLRHVLGDVESQHYIVEARDDLASASDEWAKRIEGVLRDPQAAFQRAHELARKLASEYSWKHAVGLLLDTIKK</sequence>
<dbReference type="InterPro" id="IPR027417">
    <property type="entry name" value="P-loop_NTPase"/>
</dbReference>
<accession>A0A7Y8CKK5</accession>
<dbReference type="Pfam" id="PF20706">
    <property type="entry name" value="GT4-conflict"/>
    <property type="match status" value="1"/>
</dbReference>
<gene>
    <name evidence="5" type="ORF">HX876_19435</name>
</gene>
<comment type="similarity">
    <text evidence="1">Belongs to the glycosyltransferase group 1 family. Glycosyltransferase 4 subfamily.</text>
</comment>
<comment type="caution">
    <text evidence="5">The sequence shown here is derived from an EMBL/GenBank/DDBJ whole genome shotgun (WGS) entry which is preliminary data.</text>
</comment>
<keyword evidence="3 5" id="KW-0808">Transferase</keyword>
<dbReference type="SUPFAM" id="SSF48452">
    <property type="entry name" value="TPR-like"/>
    <property type="match status" value="1"/>
</dbReference>
<dbReference type="SUPFAM" id="SSF52540">
    <property type="entry name" value="P-loop containing nucleoside triphosphate hydrolases"/>
    <property type="match status" value="1"/>
</dbReference>
<evidence type="ECO:0000256" key="2">
    <source>
        <dbReference type="ARBA" id="ARBA00022676"/>
    </source>
</evidence>
<keyword evidence="2" id="KW-0328">Glycosyltransferase</keyword>
<proteinExistence type="inferred from homology"/>
<protein>
    <submittedName>
        <fullName evidence="5">Glycosyltransferase</fullName>
    </submittedName>
</protein>
<dbReference type="Pfam" id="PF12688">
    <property type="entry name" value="TPR_5"/>
    <property type="match status" value="1"/>
</dbReference>